<keyword evidence="7 8" id="KW-0676">Redox-active center</keyword>
<dbReference type="InterPro" id="IPR023753">
    <property type="entry name" value="FAD/NAD-binding_dom"/>
</dbReference>
<dbReference type="FunFam" id="3.50.50.60:FF:000064">
    <property type="entry name" value="Thioredoxin reductase"/>
    <property type="match status" value="1"/>
</dbReference>
<keyword evidence="3 8" id="KW-0274">FAD</keyword>
<keyword evidence="5 8" id="KW-0560">Oxidoreductase</keyword>
<name>A0A6P5YKF7_DURZI</name>
<feature type="region of interest" description="Disordered" evidence="10">
    <location>
        <begin position="23"/>
        <end position="43"/>
    </location>
</feature>
<evidence type="ECO:0000256" key="8">
    <source>
        <dbReference type="RuleBase" id="RU003880"/>
    </source>
</evidence>
<keyword evidence="2 8" id="KW-0285">Flavoprotein</keyword>
<dbReference type="GeneID" id="111292428"/>
<evidence type="ECO:0000256" key="5">
    <source>
        <dbReference type="ARBA" id="ARBA00023002"/>
    </source>
</evidence>
<proteinExistence type="inferred from homology"/>
<sequence>MKYRCNPSRLKTLLRKARTLLGPSSTSGAATTGSSFSNSASSAMDSPLRTKVCIIGSGPAAHTAAIYAARAELKPILFEGWMANDIAPGGQLTTTSDVENFPGFPDGILGMELMDGCRNQSLRFGTAIFTETVNKVDLSSSPFKIFTDAKTILADSLIVATGAVAKRLNFPGSGDGPVGFWNRGISACAVCDGAAPIFKNKPLAVIGGGDSAMEESTYLTKYGSKLYIIHRRDTFRASKIMQSRAVSNPKIEVIWNSVVVEAYGDGERGVLGGLKLKNLLTGEISDLKVSGLFFAIGHEPATKFLEGQLQLDSDGYILTKPGTTQTSVLGVFAAGDVQDKKYRQAVTAAGTGCMAALEAEHYLQEIESQEGKRD</sequence>
<reference evidence="13" key="1">
    <citation type="submission" date="2025-08" db="UniProtKB">
        <authorList>
            <consortium name="RefSeq"/>
        </authorList>
    </citation>
    <scope>IDENTIFICATION</scope>
    <source>
        <tissue evidence="13">Fruit stalk</tissue>
    </source>
</reference>
<dbReference type="NCBIfam" id="TIGR01292">
    <property type="entry name" value="TRX_reduct"/>
    <property type="match status" value="1"/>
</dbReference>
<evidence type="ECO:0000256" key="2">
    <source>
        <dbReference type="ARBA" id="ARBA00022630"/>
    </source>
</evidence>
<evidence type="ECO:0000256" key="7">
    <source>
        <dbReference type="ARBA" id="ARBA00023284"/>
    </source>
</evidence>
<evidence type="ECO:0000256" key="1">
    <source>
        <dbReference type="ARBA" id="ARBA00009333"/>
    </source>
</evidence>
<evidence type="ECO:0000313" key="13">
    <source>
        <dbReference type="RefSeq" id="XP_022740551.1"/>
    </source>
</evidence>
<dbReference type="EC" id="1.8.1.9" evidence="8"/>
<dbReference type="Proteomes" id="UP000515121">
    <property type="component" value="Unplaced"/>
</dbReference>
<keyword evidence="12" id="KW-1185">Reference proteome</keyword>
<dbReference type="PANTHER" id="PTHR48105">
    <property type="entry name" value="THIOREDOXIN REDUCTASE 1-RELATED-RELATED"/>
    <property type="match status" value="1"/>
</dbReference>
<evidence type="ECO:0000313" key="12">
    <source>
        <dbReference type="Proteomes" id="UP000515121"/>
    </source>
</evidence>
<dbReference type="PRINTS" id="PR00469">
    <property type="entry name" value="PNDRDTASEII"/>
</dbReference>
<dbReference type="PRINTS" id="PR00368">
    <property type="entry name" value="FADPNR"/>
</dbReference>
<evidence type="ECO:0000259" key="11">
    <source>
        <dbReference type="Pfam" id="PF07992"/>
    </source>
</evidence>
<gene>
    <name evidence="13" type="primary">LOC111292428</name>
</gene>
<dbReference type="InterPro" id="IPR005982">
    <property type="entry name" value="Thioredox_Rdtase"/>
</dbReference>
<dbReference type="OrthoDB" id="371245at2759"/>
<organism evidence="12 13">
    <name type="scientific">Durio zibethinus</name>
    <name type="common">Durian</name>
    <dbReference type="NCBI Taxonomy" id="66656"/>
    <lineage>
        <taxon>Eukaryota</taxon>
        <taxon>Viridiplantae</taxon>
        <taxon>Streptophyta</taxon>
        <taxon>Embryophyta</taxon>
        <taxon>Tracheophyta</taxon>
        <taxon>Spermatophyta</taxon>
        <taxon>Magnoliopsida</taxon>
        <taxon>eudicotyledons</taxon>
        <taxon>Gunneridae</taxon>
        <taxon>Pentapetalae</taxon>
        <taxon>rosids</taxon>
        <taxon>malvids</taxon>
        <taxon>Malvales</taxon>
        <taxon>Malvaceae</taxon>
        <taxon>Helicteroideae</taxon>
        <taxon>Durio</taxon>
    </lineage>
</organism>
<dbReference type="RefSeq" id="XP_022740551.1">
    <property type="nucleotide sequence ID" value="XM_022884816.1"/>
</dbReference>
<dbReference type="GO" id="GO:0004791">
    <property type="term" value="F:thioredoxin-disulfide reductase (NADPH) activity"/>
    <property type="evidence" value="ECO:0007669"/>
    <property type="project" value="UniProtKB-UniRule"/>
</dbReference>
<evidence type="ECO:0000256" key="4">
    <source>
        <dbReference type="ARBA" id="ARBA00022857"/>
    </source>
</evidence>
<dbReference type="AlphaFoldDB" id="A0A6P5YKF7"/>
<dbReference type="GO" id="GO:0019430">
    <property type="term" value="P:removal of superoxide radicals"/>
    <property type="evidence" value="ECO:0007669"/>
    <property type="project" value="UniProtKB-UniRule"/>
</dbReference>
<keyword evidence="4 9" id="KW-0521">NADP</keyword>
<accession>A0A6P5YKF7</accession>
<dbReference type="InterPro" id="IPR050097">
    <property type="entry name" value="Ferredoxin-NADP_redctase_2"/>
</dbReference>
<protein>
    <recommendedName>
        <fullName evidence="8">Thioredoxin reductase</fullName>
        <ecNumber evidence="8">1.8.1.9</ecNumber>
    </recommendedName>
</protein>
<dbReference type="Pfam" id="PF07992">
    <property type="entry name" value="Pyr_redox_2"/>
    <property type="match status" value="1"/>
</dbReference>
<dbReference type="SUPFAM" id="SSF51905">
    <property type="entry name" value="FAD/NAD(P)-binding domain"/>
    <property type="match status" value="1"/>
</dbReference>
<comment type="cofactor">
    <cofactor evidence="9">
        <name>FAD</name>
        <dbReference type="ChEBI" id="CHEBI:57692"/>
    </cofactor>
    <text evidence="9">Binds 1 FAD per subunit.</text>
</comment>
<keyword evidence="6" id="KW-1015">Disulfide bond</keyword>
<dbReference type="InterPro" id="IPR008255">
    <property type="entry name" value="Pyr_nucl-diS_OxRdtase_2_AS"/>
</dbReference>
<evidence type="ECO:0000256" key="3">
    <source>
        <dbReference type="ARBA" id="ARBA00022827"/>
    </source>
</evidence>
<comment type="subunit">
    <text evidence="8">Homodimer.</text>
</comment>
<dbReference type="PROSITE" id="PS00573">
    <property type="entry name" value="PYRIDINE_REDOX_2"/>
    <property type="match status" value="1"/>
</dbReference>
<dbReference type="KEGG" id="dzi:111292428"/>
<dbReference type="GO" id="GO:0005737">
    <property type="term" value="C:cytoplasm"/>
    <property type="evidence" value="ECO:0007669"/>
    <property type="project" value="InterPro"/>
</dbReference>
<feature type="domain" description="FAD/NAD(P)-binding" evidence="11">
    <location>
        <begin position="51"/>
        <end position="352"/>
    </location>
</feature>
<evidence type="ECO:0000256" key="6">
    <source>
        <dbReference type="ARBA" id="ARBA00023157"/>
    </source>
</evidence>
<dbReference type="InterPro" id="IPR036188">
    <property type="entry name" value="FAD/NAD-bd_sf"/>
</dbReference>
<evidence type="ECO:0000256" key="10">
    <source>
        <dbReference type="SAM" id="MobiDB-lite"/>
    </source>
</evidence>
<evidence type="ECO:0000256" key="9">
    <source>
        <dbReference type="RuleBase" id="RU003881"/>
    </source>
</evidence>
<comment type="similarity">
    <text evidence="1 8">Belongs to the class-II pyridine nucleotide-disulfide oxidoreductase family.</text>
</comment>
<comment type="catalytic activity">
    <reaction evidence="8">
        <text>[thioredoxin]-dithiol + NADP(+) = [thioredoxin]-disulfide + NADPH + H(+)</text>
        <dbReference type="Rhea" id="RHEA:20345"/>
        <dbReference type="Rhea" id="RHEA-COMP:10698"/>
        <dbReference type="Rhea" id="RHEA-COMP:10700"/>
        <dbReference type="ChEBI" id="CHEBI:15378"/>
        <dbReference type="ChEBI" id="CHEBI:29950"/>
        <dbReference type="ChEBI" id="CHEBI:50058"/>
        <dbReference type="ChEBI" id="CHEBI:57783"/>
        <dbReference type="ChEBI" id="CHEBI:58349"/>
        <dbReference type="EC" id="1.8.1.9"/>
    </reaction>
</comment>
<dbReference type="Gene3D" id="3.50.50.60">
    <property type="entry name" value="FAD/NAD(P)-binding domain"/>
    <property type="match status" value="2"/>
</dbReference>